<reference evidence="1" key="2">
    <citation type="journal article" date="2022" name="New Phytol.">
        <title>Evolutionary transition to the ectomycorrhizal habit in the genomes of a hyperdiverse lineage of mushroom-forming fungi.</title>
        <authorList>
            <person name="Looney B."/>
            <person name="Miyauchi S."/>
            <person name="Morin E."/>
            <person name="Drula E."/>
            <person name="Courty P.E."/>
            <person name="Kohler A."/>
            <person name="Kuo A."/>
            <person name="LaButti K."/>
            <person name="Pangilinan J."/>
            <person name="Lipzen A."/>
            <person name="Riley R."/>
            <person name="Andreopoulos W."/>
            <person name="He G."/>
            <person name="Johnson J."/>
            <person name="Nolan M."/>
            <person name="Tritt A."/>
            <person name="Barry K.W."/>
            <person name="Grigoriev I.V."/>
            <person name="Nagy L.G."/>
            <person name="Hibbett D."/>
            <person name="Henrissat B."/>
            <person name="Matheny P.B."/>
            <person name="Labbe J."/>
            <person name="Martin F.M."/>
        </authorList>
    </citation>
    <scope>NUCLEOTIDE SEQUENCE</scope>
    <source>
        <strain evidence="1">FP105234-sp</strain>
    </source>
</reference>
<accession>A0ACB8S616</accession>
<reference evidence="1" key="1">
    <citation type="submission" date="2021-02" db="EMBL/GenBank/DDBJ databases">
        <authorList>
            <consortium name="DOE Joint Genome Institute"/>
            <person name="Ahrendt S."/>
            <person name="Looney B.P."/>
            <person name="Miyauchi S."/>
            <person name="Morin E."/>
            <person name="Drula E."/>
            <person name="Courty P.E."/>
            <person name="Chicoki N."/>
            <person name="Fauchery L."/>
            <person name="Kohler A."/>
            <person name="Kuo A."/>
            <person name="Labutti K."/>
            <person name="Pangilinan J."/>
            <person name="Lipzen A."/>
            <person name="Riley R."/>
            <person name="Andreopoulos W."/>
            <person name="He G."/>
            <person name="Johnson J."/>
            <person name="Barry K.W."/>
            <person name="Grigoriev I.V."/>
            <person name="Nagy L."/>
            <person name="Hibbett D."/>
            <person name="Henrissat B."/>
            <person name="Matheny P.B."/>
            <person name="Labbe J."/>
            <person name="Martin F."/>
        </authorList>
    </citation>
    <scope>NUCLEOTIDE SEQUENCE</scope>
    <source>
        <strain evidence="1">FP105234-sp</strain>
    </source>
</reference>
<dbReference type="EMBL" id="MU275854">
    <property type="protein sequence ID" value="KAI0051203.1"/>
    <property type="molecule type" value="Genomic_DNA"/>
</dbReference>
<organism evidence="1 2">
    <name type="scientific">Auriscalpium vulgare</name>
    <dbReference type="NCBI Taxonomy" id="40419"/>
    <lineage>
        <taxon>Eukaryota</taxon>
        <taxon>Fungi</taxon>
        <taxon>Dikarya</taxon>
        <taxon>Basidiomycota</taxon>
        <taxon>Agaricomycotina</taxon>
        <taxon>Agaricomycetes</taxon>
        <taxon>Russulales</taxon>
        <taxon>Auriscalpiaceae</taxon>
        <taxon>Auriscalpium</taxon>
    </lineage>
</organism>
<proteinExistence type="predicted"/>
<evidence type="ECO:0000313" key="2">
    <source>
        <dbReference type="Proteomes" id="UP000814033"/>
    </source>
</evidence>
<dbReference type="Proteomes" id="UP000814033">
    <property type="component" value="Unassembled WGS sequence"/>
</dbReference>
<sequence>MPQVGVQFPCSQPDAGTYRLLELPPDLCKLVESSLDTYTPLNLTIKGSTDDDAVLCTAEKTYNIRSVVLSNSVLVIAPVGSEDAGEAGDSNVSIQESLHEILELVPAVPKLHRLTGLLRGLEWDDGNEVEVEEDHDQRRRRYTYAQAQSELQASEHELARAIKDKHILILNNLLRPISPTYLHTILELLLAQLVSLSQPHHAASVPELTSALEQDHEVRREVSMQVMRWFGEVVEGGGGLWRMDVGAVVRQVGLGILRHHKEEPIVEDIFIKKWQDAVGDTFSSSVSLDLLSGNYLTALSGRLTYFPLSELPTDPAARFTDLFITRARWRAEDVTPFLIDIAVDAKDREKLLLKYARAVTDNEGVWYTARTR</sequence>
<protein>
    <submittedName>
        <fullName evidence="1">Uncharacterized protein</fullName>
    </submittedName>
</protein>
<evidence type="ECO:0000313" key="1">
    <source>
        <dbReference type="EMBL" id="KAI0051203.1"/>
    </source>
</evidence>
<keyword evidence="2" id="KW-1185">Reference proteome</keyword>
<comment type="caution">
    <text evidence="1">The sequence shown here is derived from an EMBL/GenBank/DDBJ whole genome shotgun (WGS) entry which is preliminary data.</text>
</comment>
<name>A0ACB8S616_9AGAM</name>
<gene>
    <name evidence="1" type="ORF">FA95DRAFT_1485775</name>
</gene>